<gene>
    <name evidence="2" type="ORF">JTE90_021366</name>
</gene>
<name>A0AAV6VFX1_9ARAC</name>
<feature type="compositionally biased region" description="Polar residues" evidence="1">
    <location>
        <begin position="1"/>
        <end position="17"/>
    </location>
</feature>
<dbReference type="Proteomes" id="UP000827092">
    <property type="component" value="Unassembled WGS sequence"/>
</dbReference>
<organism evidence="2 3">
    <name type="scientific">Oedothorax gibbosus</name>
    <dbReference type="NCBI Taxonomy" id="931172"/>
    <lineage>
        <taxon>Eukaryota</taxon>
        <taxon>Metazoa</taxon>
        <taxon>Ecdysozoa</taxon>
        <taxon>Arthropoda</taxon>
        <taxon>Chelicerata</taxon>
        <taxon>Arachnida</taxon>
        <taxon>Araneae</taxon>
        <taxon>Araneomorphae</taxon>
        <taxon>Entelegynae</taxon>
        <taxon>Araneoidea</taxon>
        <taxon>Linyphiidae</taxon>
        <taxon>Erigoninae</taxon>
        <taxon>Oedothorax</taxon>
    </lineage>
</organism>
<reference evidence="2 3" key="1">
    <citation type="journal article" date="2022" name="Nat. Ecol. Evol.">
        <title>A masculinizing supergene underlies an exaggerated male reproductive morph in a spider.</title>
        <authorList>
            <person name="Hendrickx F."/>
            <person name="De Corte Z."/>
            <person name="Sonet G."/>
            <person name="Van Belleghem S.M."/>
            <person name="Kostlbacher S."/>
            <person name="Vangestel C."/>
        </authorList>
    </citation>
    <scope>NUCLEOTIDE SEQUENCE [LARGE SCALE GENOMIC DNA]</scope>
    <source>
        <strain evidence="2">W744_W776</strain>
    </source>
</reference>
<evidence type="ECO:0000313" key="3">
    <source>
        <dbReference type="Proteomes" id="UP000827092"/>
    </source>
</evidence>
<feature type="region of interest" description="Disordered" evidence="1">
    <location>
        <begin position="1"/>
        <end position="56"/>
    </location>
</feature>
<accession>A0AAV6VFX1</accession>
<dbReference type="AlphaFoldDB" id="A0AAV6VFX1"/>
<comment type="caution">
    <text evidence="2">The sequence shown here is derived from an EMBL/GenBank/DDBJ whole genome shotgun (WGS) entry which is preliminary data.</text>
</comment>
<proteinExistence type="predicted"/>
<protein>
    <submittedName>
        <fullName evidence="2">Uncharacterized protein</fullName>
    </submittedName>
</protein>
<evidence type="ECO:0000256" key="1">
    <source>
        <dbReference type="SAM" id="MobiDB-lite"/>
    </source>
</evidence>
<dbReference type="EMBL" id="JAFNEN010000096">
    <property type="protein sequence ID" value="KAG8194904.1"/>
    <property type="molecule type" value="Genomic_DNA"/>
</dbReference>
<keyword evidence="3" id="KW-1185">Reference proteome</keyword>
<sequence length="111" mass="12841">MNSGYNNRLQNTGNGFVNINGRKQSRPKDRRKIPWNIRGRAPTKRDTERSSQSVNLSGTASEIISFCSFIVVRIILSQEMNVFLCKEAARWRWITVFLSPSKYRILFTTNV</sequence>
<feature type="compositionally biased region" description="Basic residues" evidence="1">
    <location>
        <begin position="23"/>
        <end position="33"/>
    </location>
</feature>
<evidence type="ECO:0000313" key="2">
    <source>
        <dbReference type="EMBL" id="KAG8194904.1"/>
    </source>
</evidence>